<gene>
    <name evidence="4" type="ORF">POM88_033758</name>
</gene>
<dbReference type="AlphaFoldDB" id="A0AAD8MBD8"/>
<comment type="caution">
    <text evidence="3">Lacks conserved residue(s) required for the propagation of feature annotation.</text>
</comment>
<protein>
    <submittedName>
        <fullName evidence="4">DELLA protein</fullName>
    </submittedName>
</protein>
<feature type="region of interest" description="Leucine repeat II (LRII)" evidence="3">
    <location>
        <begin position="166"/>
        <end position="198"/>
    </location>
</feature>
<sequence length="387" mass="43128">MKSDSGSSLDESQESELVQNLLACAKAIQEENLELADSLVDRINFLSLSYGGAMRKVANYFTQALAQRINKIPPQGSPEASYLDMHQPHFLKSYPYMNFGYYTANQAIVEAASNVNRVHIIDLSLKHSIQWQVLLQAFAMRLGGPPTVRLTAIGLPQADNTDSLREVGSELAHWAASMRINFEFHGFEFNSLTDIDASLFDIRPREEEVLAVNSAFELHRLLAEPGAIEKVLNSIALMNPKIVTLVEQESSHNSPVFYDRFSQALDYYFAMFDSHESTGFTKTYDTLDLRMSDVYLGRQICNVLSCEGPDRVERHETLSQWRERMCAAGFEPIHLGPKALVHANLVLALFGGGNGYQVQKKDGGLMLSWDSRSLVATSAWQLAAAAP</sequence>
<reference evidence="4" key="2">
    <citation type="submission" date="2023-05" db="EMBL/GenBank/DDBJ databases">
        <authorList>
            <person name="Schelkunov M.I."/>
        </authorList>
    </citation>
    <scope>NUCLEOTIDE SEQUENCE</scope>
    <source>
        <strain evidence="4">Hsosn_3</strain>
        <tissue evidence="4">Leaf</tissue>
    </source>
</reference>
<name>A0AAD8MBD8_9APIA</name>
<dbReference type="PROSITE" id="PS50985">
    <property type="entry name" value="GRAS"/>
    <property type="match status" value="1"/>
</dbReference>
<evidence type="ECO:0000256" key="2">
    <source>
        <dbReference type="ARBA" id="ARBA00023163"/>
    </source>
</evidence>
<comment type="caution">
    <text evidence="4">The sequence shown here is derived from an EMBL/GenBank/DDBJ whole genome shotgun (WGS) entry which is preliminary data.</text>
</comment>
<comment type="similarity">
    <text evidence="3">Belongs to the GRAS family.</text>
</comment>
<feature type="region of interest" description="SAW" evidence="3">
    <location>
        <begin position="305"/>
        <end position="381"/>
    </location>
</feature>
<reference evidence="4" key="1">
    <citation type="submission" date="2023-02" db="EMBL/GenBank/DDBJ databases">
        <title>Genome of toxic invasive species Heracleum sosnowskyi carries increased number of genes despite the absence of recent whole-genome duplications.</title>
        <authorList>
            <person name="Schelkunov M."/>
            <person name="Shtratnikova V."/>
            <person name="Makarenko M."/>
            <person name="Klepikova A."/>
            <person name="Omelchenko D."/>
            <person name="Novikova G."/>
            <person name="Obukhova E."/>
            <person name="Bogdanov V."/>
            <person name="Penin A."/>
            <person name="Logacheva M."/>
        </authorList>
    </citation>
    <scope>NUCLEOTIDE SEQUENCE</scope>
    <source>
        <strain evidence="4">Hsosn_3</strain>
        <tissue evidence="4">Leaf</tissue>
    </source>
</reference>
<dbReference type="PANTHER" id="PTHR31636">
    <property type="entry name" value="OSJNBA0084A10.13 PROTEIN-RELATED"/>
    <property type="match status" value="1"/>
</dbReference>
<keyword evidence="5" id="KW-1185">Reference proteome</keyword>
<dbReference type="EMBL" id="JAUIZM010000008">
    <property type="protein sequence ID" value="KAK1367666.1"/>
    <property type="molecule type" value="Genomic_DNA"/>
</dbReference>
<keyword evidence="2" id="KW-0804">Transcription</keyword>
<organism evidence="4 5">
    <name type="scientific">Heracleum sosnowskyi</name>
    <dbReference type="NCBI Taxonomy" id="360622"/>
    <lineage>
        <taxon>Eukaryota</taxon>
        <taxon>Viridiplantae</taxon>
        <taxon>Streptophyta</taxon>
        <taxon>Embryophyta</taxon>
        <taxon>Tracheophyta</taxon>
        <taxon>Spermatophyta</taxon>
        <taxon>Magnoliopsida</taxon>
        <taxon>eudicotyledons</taxon>
        <taxon>Gunneridae</taxon>
        <taxon>Pentapetalae</taxon>
        <taxon>asterids</taxon>
        <taxon>campanulids</taxon>
        <taxon>Apiales</taxon>
        <taxon>Apiaceae</taxon>
        <taxon>Apioideae</taxon>
        <taxon>apioid superclade</taxon>
        <taxon>Tordylieae</taxon>
        <taxon>Tordyliinae</taxon>
        <taxon>Heracleum</taxon>
    </lineage>
</organism>
<proteinExistence type="inferred from homology"/>
<evidence type="ECO:0000256" key="1">
    <source>
        <dbReference type="ARBA" id="ARBA00023015"/>
    </source>
</evidence>
<dbReference type="Pfam" id="PF03514">
    <property type="entry name" value="GRAS"/>
    <property type="match status" value="1"/>
</dbReference>
<evidence type="ECO:0000256" key="3">
    <source>
        <dbReference type="PROSITE-ProRule" id="PRU01191"/>
    </source>
</evidence>
<keyword evidence="1" id="KW-0805">Transcription regulation</keyword>
<dbReference type="Proteomes" id="UP001237642">
    <property type="component" value="Unassembled WGS sequence"/>
</dbReference>
<feature type="short sequence motif" description="LXXLL motif" evidence="3">
    <location>
        <begin position="218"/>
        <end position="222"/>
    </location>
</feature>
<evidence type="ECO:0000313" key="4">
    <source>
        <dbReference type="EMBL" id="KAK1367666.1"/>
    </source>
</evidence>
<accession>A0AAD8MBD8</accession>
<evidence type="ECO:0000313" key="5">
    <source>
        <dbReference type="Proteomes" id="UP001237642"/>
    </source>
</evidence>
<dbReference type="InterPro" id="IPR005202">
    <property type="entry name" value="TF_GRAS"/>
</dbReference>
<feature type="short sequence motif" description="VHIID" evidence="3">
    <location>
        <begin position="118"/>
        <end position="122"/>
    </location>
</feature>
<feature type="region of interest" description="VHIID" evidence="3">
    <location>
        <begin position="87"/>
        <end position="152"/>
    </location>
</feature>